<protein>
    <submittedName>
        <fullName evidence="1">Cytochrome c-type biogenesis protein CcmI</fullName>
    </submittedName>
</protein>
<dbReference type="InterPro" id="IPR007804">
    <property type="entry name" value="GvpG"/>
</dbReference>
<accession>A0ABS4WZG5</accession>
<dbReference type="Pfam" id="PF05120">
    <property type="entry name" value="GvpG"/>
    <property type="match status" value="1"/>
</dbReference>
<dbReference type="Proteomes" id="UP001519290">
    <property type="component" value="Unassembled WGS sequence"/>
</dbReference>
<dbReference type="InterPro" id="IPR017560">
    <property type="entry name" value="Cyt_c_biogenesis_CcmI"/>
</dbReference>
<evidence type="ECO:0000313" key="2">
    <source>
        <dbReference type="Proteomes" id="UP001519290"/>
    </source>
</evidence>
<proteinExistence type="predicted"/>
<keyword evidence="2" id="KW-1185">Reference proteome</keyword>
<name>A0ABS4WZG5_9MICO</name>
<evidence type="ECO:0000313" key="1">
    <source>
        <dbReference type="EMBL" id="MBP2381604.1"/>
    </source>
</evidence>
<sequence>MGIFSGLITLPLAPLRGTVWVAEQVRDEADKELHDPAVIRRQLEQIAEARREGTIDEAEADTAERELVARLIRADRNEGT</sequence>
<dbReference type="RefSeq" id="WP_209900893.1">
    <property type="nucleotide sequence ID" value="NZ_BAAAJW010000002.1"/>
</dbReference>
<gene>
    <name evidence="1" type="ORF">JOF43_001561</name>
</gene>
<dbReference type="NCBIfam" id="TIGR03142">
    <property type="entry name" value="cytochro_ccmI"/>
    <property type="match status" value="1"/>
</dbReference>
<comment type="caution">
    <text evidence="1">The sequence shown here is derived from an EMBL/GenBank/DDBJ whole genome shotgun (WGS) entry which is preliminary data.</text>
</comment>
<dbReference type="EMBL" id="JAGIOD010000001">
    <property type="protein sequence ID" value="MBP2381604.1"/>
    <property type="molecule type" value="Genomic_DNA"/>
</dbReference>
<organism evidence="1 2">
    <name type="scientific">Brachybacterium sacelli</name>
    <dbReference type="NCBI Taxonomy" id="173364"/>
    <lineage>
        <taxon>Bacteria</taxon>
        <taxon>Bacillati</taxon>
        <taxon>Actinomycetota</taxon>
        <taxon>Actinomycetes</taxon>
        <taxon>Micrococcales</taxon>
        <taxon>Dermabacteraceae</taxon>
        <taxon>Brachybacterium</taxon>
    </lineage>
</organism>
<reference evidence="1 2" key="1">
    <citation type="submission" date="2021-03" db="EMBL/GenBank/DDBJ databases">
        <title>Sequencing the genomes of 1000 actinobacteria strains.</title>
        <authorList>
            <person name="Klenk H.-P."/>
        </authorList>
    </citation>
    <scope>NUCLEOTIDE SEQUENCE [LARGE SCALE GENOMIC DNA]</scope>
    <source>
        <strain evidence="1 2">DSM 14566</strain>
    </source>
</reference>